<dbReference type="EMBL" id="JAPQKT010000008">
    <property type="protein sequence ID" value="KAJ5222792.1"/>
    <property type="molecule type" value="Genomic_DNA"/>
</dbReference>
<evidence type="ECO:0000313" key="2">
    <source>
        <dbReference type="Proteomes" id="UP001147733"/>
    </source>
</evidence>
<keyword evidence="2" id="KW-1185">Reference proteome</keyword>
<dbReference type="Proteomes" id="UP001147733">
    <property type="component" value="Unassembled WGS sequence"/>
</dbReference>
<comment type="caution">
    <text evidence="1">The sequence shown here is derived from an EMBL/GenBank/DDBJ whole genome shotgun (WGS) entry which is preliminary data.</text>
</comment>
<organism evidence="1 2">
    <name type="scientific">Penicillium citrinum</name>
    <dbReference type="NCBI Taxonomy" id="5077"/>
    <lineage>
        <taxon>Eukaryota</taxon>
        <taxon>Fungi</taxon>
        <taxon>Dikarya</taxon>
        <taxon>Ascomycota</taxon>
        <taxon>Pezizomycotina</taxon>
        <taxon>Eurotiomycetes</taxon>
        <taxon>Eurotiomycetidae</taxon>
        <taxon>Eurotiales</taxon>
        <taxon>Aspergillaceae</taxon>
        <taxon>Penicillium</taxon>
    </lineage>
</organism>
<gene>
    <name evidence="1" type="ORF">N7469_009032</name>
</gene>
<evidence type="ECO:0000313" key="1">
    <source>
        <dbReference type="EMBL" id="KAJ5222792.1"/>
    </source>
</evidence>
<dbReference type="GeneID" id="81387117"/>
<proteinExistence type="predicted"/>
<dbReference type="RefSeq" id="XP_056497715.1">
    <property type="nucleotide sequence ID" value="XM_056647950.1"/>
</dbReference>
<accession>A0A9W9NMQ2</accession>
<sequence>MQQVPGGTEYFVRTFKPFCFLMAEGGMLTDRLDLISAGIVLVLAESSGANFSDITLDQQENSWKECLETLDRMVDVHPSGRDYYIALYDLRKSYTTQQAHRPDQYQANQLPPDTLGNNEVNQILPSMWDTDDAECNALGPFFRNWDAGLGDIMLPAQVLQDLDEGLLLPSLF</sequence>
<protein>
    <submittedName>
        <fullName evidence="1">Uncharacterized protein</fullName>
    </submittedName>
</protein>
<reference evidence="1" key="1">
    <citation type="submission" date="2022-11" db="EMBL/GenBank/DDBJ databases">
        <authorList>
            <person name="Petersen C."/>
        </authorList>
    </citation>
    <scope>NUCLEOTIDE SEQUENCE</scope>
    <source>
        <strain evidence="1">IBT 23319</strain>
    </source>
</reference>
<name>A0A9W9NMQ2_PENCI</name>
<reference evidence="1" key="2">
    <citation type="journal article" date="2023" name="IMA Fungus">
        <title>Comparative genomic study of the Penicillium genus elucidates a diverse pangenome and 15 lateral gene transfer events.</title>
        <authorList>
            <person name="Petersen C."/>
            <person name="Sorensen T."/>
            <person name="Nielsen M.R."/>
            <person name="Sondergaard T.E."/>
            <person name="Sorensen J.L."/>
            <person name="Fitzpatrick D.A."/>
            <person name="Frisvad J.C."/>
            <person name="Nielsen K.L."/>
        </authorList>
    </citation>
    <scope>NUCLEOTIDE SEQUENCE</scope>
    <source>
        <strain evidence="1">IBT 23319</strain>
    </source>
</reference>
<dbReference type="OrthoDB" id="3364175at2759"/>
<dbReference type="AlphaFoldDB" id="A0A9W9NMQ2"/>